<feature type="domain" description="Zasp-like motif" evidence="2">
    <location>
        <begin position="6"/>
        <end position="31"/>
    </location>
</feature>
<evidence type="ECO:0000259" key="2">
    <source>
        <dbReference type="SMART" id="SM00735"/>
    </source>
</evidence>
<protein>
    <recommendedName>
        <fullName evidence="2">Zasp-like motif domain-containing protein</fullName>
    </recommendedName>
</protein>
<keyword evidence="4" id="KW-1185">Reference proteome</keyword>
<dbReference type="SMART" id="SM00735">
    <property type="entry name" value="ZM"/>
    <property type="match status" value="1"/>
</dbReference>
<feature type="compositionally biased region" description="Basic and acidic residues" evidence="1">
    <location>
        <begin position="78"/>
        <end position="100"/>
    </location>
</feature>
<proteinExistence type="predicted"/>
<reference evidence="3 4" key="1">
    <citation type="submission" date="2019-01" db="EMBL/GenBank/DDBJ databases">
        <authorList>
            <person name="Sayadi A."/>
        </authorList>
    </citation>
    <scope>NUCLEOTIDE SEQUENCE [LARGE SCALE GENOMIC DNA]</scope>
</reference>
<dbReference type="EMBL" id="CAACVG010008166">
    <property type="protein sequence ID" value="VEN48769.1"/>
    <property type="molecule type" value="Genomic_DNA"/>
</dbReference>
<evidence type="ECO:0000313" key="3">
    <source>
        <dbReference type="EMBL" id="VEN48769.1"/>
    </source>
</evidence>
<gene>
    <name evidence="3" type="ORF">CALMAC_LOCUS10108</name>
</gene>
<organism evidence="3 4">
    <name type="scientific">Callosobruchus maculatus</name>
    <name type="common">Southern cowpea weevil</name>
    <name type="synonym">Pulse bruchid</name>
    <dbReference type="NCBI Taxonomy" id="64391"/>
    <lineage>
        <taxon>Eukaryota</taxon>
        <taxon>Metazoa</taxon>
        <taxon>Ecdysozoa</taxon>
        <taxon>Arthropoda</taxon>
        <taxon>Hexapoda</taxon>
        <taxon>Insecta</taxon>
        <taxon>Pterygota</taxon>
        <taxon>Neoptera</taxon>
        <taxon>Endopterygota</taxon>
        <taxon>Coleoptera</taxon>
        <taxon>Polyphaga</taxon>
        <taxon>Cucujiformia</taxon>
        <taxon>Chrysomeloidea</taxon>
        <taxon>Chrysomelidae</taxon>
        <taxon>Bruchinae</taxon>
        <taxon>Bruchini</taxon>
        <taxon>Callosobruchus</taxon>
    </lineage>
</organism>
<evidence type="ECO:0000313" key="4">
    <source>
        <dbReference type="Proteomes" id="UP000410492"/>
    </source>
</evidence>
<feature type="region of interest" description="Disordered" evidence="1">
    <location>
        <begin position="120"/>
        <end position="176"/>
    </location>
</feature>
<dbReference type="Proteomes" id="UP000410492">
    <property type="component" value="Unassembled WGS sequence"/>
</dbReference>
<dbReference type="OrthoDB" id="1293114at2759"/>
<dbReference type="AlphaFoldDB" id="A0A653CLL0"/>
<dbReference type="InterPro" id="IPR031847">
    <property type="entry name" value="PDLI1-4/Zasp-like_mid"/>
</dbReference>
<dbReference type="Pfam" id="PF15936">
    <property type="entry name" value="DUF4749"/>
    <property type="match status" value="1"/>
</dbReference>
<dbReference type="InterPro" id="IPR006643">
    <property type="entry name" value="Zasp-like_motif"/>
</dbReference>
<accession>A0A653CLL0</accession>
<feature type="compositionally biased region" description="Low complexity" evidence="1">
    <location>
        <begin position="140"/>
        <end position="149"/>
    </location>
</feature>
<sequence length="297" mass="33368">MATQPRLVNKQFNSPINLYSPANIQEVLDRETQLLSNGAIGIDFRNPNVGKPANLKNSAVLRMLEEEENMQRNGYGPGRDHQSRNLRERSWPPPEYEQKNQIRSAFKDVVVPGAKRVAWPPPNEAGFDGPYSEQGSVPSQVAPRPQAKPVAPPPSTITLRPQAPISQVPAPLVTSQPATATLKEKLVSPRNLRGDIKWPPEEVKKKMIEEAQNQQNCNSFLSLEGGKHLRGDLKWPPENVKHQMEEENRLRLELAKGPAVRPPKQLKDYTGFFEQHALSDTYPGYKIPPGTQFYRPV</sequence>
<evidence type="ECO:0000256" key="1">
    <source>
        <dbReference type="SAM" id="MobiDB-lite"/>
    </source>
</evidence>
<feature type="region of interest" description="Disordered" evidence="1">
    <location>
        <begin position="68"/>
        <end position="103"/>
    </location>
</feature>
<name>A0A653CLL0_CALMS</name>